<dbReference type="Proteomes" id="UP000028701">
    <property type="component" value="Unassembled WGS sequence"/>
</dbReference>
<dbReference type="PROSITE" id="PS51462">
    <property type="entry name" value="NUDIX"/>
    <property type="match status" value="1"/>
</dbReference>
<dbReference type="Gene3D" id="3.90.79.10">
    <property type="entry name" value="Nucleoside Triphosphate Pyrophosphohydrolase"/>
    <property type="match status" value="1"/>
</dbReference>
<dbReference type="EMBL" id="BBJU01000025">
    <property type="protein sequence ID" value="GAK72321.1"/>
    <property type="molecule type" value="Genomic_DNA"/>
</dbReference>
<dbReference type="PRINTS" id="PR00502">
    <property type="entry name" value="NUDIXFAMILY"/>
</dbReference>
<evidence type="ECO:0000256" key="3">
    <source>
        <dbReference type="RuleBase" id="RU003476"/>
    </source>
</evidence>
<dbReference type="InterPro" id="IPR020084">
    <property type="entry name" value="NUDIX_hydrolase_CS"/>
</dbReference>
<comment type="similarity">
    <text evidence="3">Belongs to the Nudix hydrolase family.</text>
</comment>
<comment type="cofactor">
    <cofactor evidence="1">
        <name>Mg(2+)</name>
        <dbReference type="ChEBI" id="CHEBI:18420"/>
    </cofactor>
</comment>
<dbReference type="PROSITE" id="PS00893">
    <property type="entry name" value="NUDIX_BOX"/>
    <property type="match status" value="1"/>
</dbReference>
<gene>
    <name evidence="5" type="ORF">RRU01S_25_00110</name>
</gene>
<dbReference type="PANTHER" id="PTHR43046:SF2">
    <property type="entry name" value="8-OXO-DGTP DIPHOSPHATASE-RELATED"/>
    <property type="match status" value="1"/>
</dbReference>
<reference evidence="5 6" key="1">
    <citation type="submission" date="2014-08" db="EMBL/GenBank/DDBJ databases">
        <title>Whole genome shotgun sequence of Rhizobium rubi NBRC 13261.</title>
        <authorList>
            <person name="Katano-Makiyama Y."/>
            <person name="Hosoyama A."/>
            <person name="Hashimoto M."/>
            <person name="Hosoyama Y."/>
            <person name="Noguchi M."/>
            <person name="Tsuchikane K."/>
            <person name="Uohara A."/>
            <person name="Ohji S."/>
            <person name="Ichikawa N."/>
            <person name="Kimura A."/>
            <person name="Yamazoe A."/>
            <person name="Fujita N."/>
        </authorList>
    </citation>
    <scope>NUCLEOTIDE SEQUENCE [LARGE SCALE GENOMIC DNA]</scope>
    <source>
        <strain evidence="5 6">NBRC 13261</strain>
    </source>
</reference>
<sequence length="157" mass="17729">MTRNEAQRLPMSTYIKALRQQIGCELLILPSVAAVIHDADGRILLQEKSSGEAWSLPAGAIELGETPRQAIMREVREETGFDVSVERIIDVFGGEDFRYVYPNGDQVEYVVTLFKCRIEKHISAPSDSETKSIRYFSQHEMPPLALPYPKALLFESN</sequence>
<feature type="domain" description="Nudix hydrolase" evidence="4">
    <location>
        <begin position="26"/>
        <end position="157"/>
    </location>
</feature>
<evidence type="ECO:0000259" key="4">
    <source>
        <dbReference type="PROSITE" id="PS51462"/>
    </source>
</evidence>
<organism evidence="5 6">
    <name type="scientific">Agrobacterium rubi TR3 = NBRC 13261</name>
    <dbReference type="NCBI Taxonomy" id="1368415"/>
    <lineage>
        <taxon>Bacteria</taxon>
        <taxon>Pseudomonadati</taxon>
        <taxon>Pseudomonadota</taxon>
        <taxon>Alphaproteobacteria</taxon>
        <taxon>Hyphomicrobiales</taxon>
        <taxon>Rhizobiaceae</taxon>
        <taxon>Rhizobium/Agrobacterium group</taxon>
        <taxon>Agrobacterium</taxon>
    </lineage>
</organism>
<protein>
    <recommendedName>
        <fullName evidence="4">Nudix hydrolase domain-containing protein</fullName>
    </recommendedName>
</protein>
<dbReference type="Pfam" id="PF00293">
    <property type="entry name" value="NUDIX"/>
    <property type="match status" value="1"/>
</dbReference>
<dbReference type="InterPro" id="IPR000086">
    <property type="entry name" value="NUDIX_hydrolase_dom"/>
</dbReference>
<evidence type="ECO:0000256" key="2">
    <source>
        <dbReference type="ARBA" id="ARBA00022801"/>
    </source>
</evidence>
<dbReference type="SUPFAM" id="SSF55811">
    <property type="entry name" value="Nudix"/>
    <property type="match status" value="1"/>
</dbReference>
<evidence type="ECO:0000313" key="6">
    <source>
        <dbReference type="Proteomes" id="UP000028701"/>
    </source>
</evidence>
<proteinExistence type="inferred from homology"/>
<keyword evidence="2 3" id="KW-0378">Hydrolase</keyword>
<evidence type="ECO:0000313" key="5">
    <source>
        <dbReference type="EMBL" id="GAK72321.1"/>
    </source>
</evidence>
<dbReference type="PANTHER" id="PTHR43046">
    <property type="entry name" value="GDP-MANNOSE MANNOSYL HYDROLASE"/>
    <property type="match status" value="1"/>
</dbReference>
<evidence type="ECO:0000256" key="1">
    <source>
        <dbReference type="ARBA" id="ARBA00001946"/>
    </source>
</evidence>
<name>A0A081D075_9HYPH</name>
<dbReference type="GO" id="GO:0016787">
    <property type="term" value="F:hydrolase activity"/>
    <property type="evidence" value="ECO:0007669"/>
    <property type="project" value="UniProtKB-KW"/>
</dbReference>
<dbReference type="eggNOG" id="COG0494">
    <property type="taxonomic scope" value="Bacteria"/>
</dbReference>
<dbReference type="AlphaFoldDB" id="A0A081D075"/>
<comment type="caution">
    <text evidence="5">The sequence shown here is derived from an EMBL/GenBank/DDBJ whole genome shotgun (WGS) entry which is preliminary data.</text>
</comment>
<dbReference type="InterPro" id="IPR020476">
    <property type="entry name" value="Nudix_hydrolase"/>
</dbReference>
<dbReference type="InterPro" id="IPR015797">
    <property type="entry name" value="NUDIX_hydrolase-like_dom_sf"/>
</dbReference>
<accession>A0A081D075</accession>